<sequence length="86" mass="9379">MRKGHRLTTHGTLLALGTKALAKRTVKVYFQACGSKKWVAMATVRTDAHGAFTRTFTAKQDGTWHAVFTGDALDLPGNAADYVDVR</sequence>
<comment type="caution">
    <text evidence="1">The sequence shown here is derived from an EMBL/GenBank/DDBJ whole genome shotgun (WGS) entry which is preliminary data.</text>
</comment>
<organism evidence="1 2">
    <name type="scientific">Actinomadura harenae</name>
    <dbReference type="NCBI Taxonomy" id="2483351"/>
    <lineage>
        <taxon>Bacteria</taxon>
        <taxon>Bacillati</taxon>
        <taxon>Actinomycetota</taxon>
        <taxon>Actinomycetes</taxon>
        <taxon>Streptosporangiales</taxon>
        <taxon>Thermomonosporaceae</taxon>
        <taxon>Actinomadura</taxon>
    </lineage>
</organism>
<protein>
    <submittedName>
        <fullName evidence="1">Uncharacterized protein</fullName>
    </submittedName>
</protein>
<dbReference type="RefSeq" id="WP_122194300.1">
    <property type="nucleotide sequence ID" value="NZ_RFFG01000016.1"/>
</dbReference>
<name>A0A3M2M7N2_9ACTN</name>
<dbReference type="Proteomes" id="UP000282674">
    <property type="component" value="Unassembled WGS sequence"/>
</dbReference>
<dbReference type="EMBL" id="RFFG01000016">
    <property type="protein sequence ID" value="RMI44863.1"/>
    <property type="molecule type" value="Genomic_DNA"/>
</dbReference>
<proteinExistence type="predicted"/>
<dbReference type="OrthoDB" id="3447380at2"/>
<dbReference type="AlphaFoldDB" id="A0A3M2M7N2"/>
<evidence type="ECO:0000313" key="2">
    <source>
        <dbReference type="Proteomes" id="UP000282674"/>
    </source>
</evidence>
<evidence type="ECO:0000313" key="1">
    <source>
        <dbReference type="EMBL" id="RMI44863.1"/>
    </source>
</evidence>
<gene>
    <name evidence="1" type="ORF">EBO15_11295</name>
</gene>
<keyword evidence="2" id="KW-1185">Reference proteome</keyword>
<accession>A0A3M2M7N2</accession>
<reference evidence="1 2" key="1">
    <citation type="submission" date="2018-10" db="EMBL/GenBank/DDBJ databases">
        <title>Isolation from soil.</title>
        <authorList>
            <person name="Hu J."/>
        </authorList>
    </citation>
    <scope>NUCLEOTIDE SEQUENCE [LARGE SCALE GENOMIC DNA]</scope>
    <source>
        <strain evidence="1 2">NEAU-Ht49</strain>
    </source>
</reference>